<name>A0A0D3FV56_9ORYZ</name>
<dbReference type="HOGENOM" id="CLU_154862_0_0_1"/>
<dbReference type="Proteomes" id="UP000026960">
    <property type="component" value="Chromosome 4"/>
</dbReference>
<reference evidence="1" key="1">
    <citation type="journal article" date="2009" name="Rice">
        <title>De Novo Next Generation Sequencing of Plant Genomes.</title>
        <authorList>
            <person name="Rounsley S."/>
            <person name="Marri P.R."/>
            <person name="Yu Y."/>
            <person name="He R."/>
            <person name="Sisneros N."/>
            <person name="Goicoechea J.L."/>
            <person name="Lee S.J."/>
            <person name="Angelova A."/>
            <person name="Kudrna D."/>
            <person name="Luo M."/>
            <person name="Affourtit J."/>
            <person name="Desany B."/>
            <person name="Knight J."/>
            <person name="Niazi F."/>
            <person name="Egholm M."/>
            <person name="Wing R.A."/>
        </authorList>
    </citation>
    <scope>NUCLEOTIDE SEQUENCE [LARGE SCALE GENOMIC DNA]</scope>
    <source>
        <strain evidence="1">cv. IRGC 105608</strain>
    </source>
</reference>
<organism evidence="1">
    <name type="scientific">Oryza barthii</name>
    <dbReference type="NCBI Taxonomy" id="65489"/>
    <lineage>
        <taxon>Eukaryota</taxon>
        <taxon>Viridiplantae</taxon>
        <taxon>Streptophyta</taxon>
        <taxon>Embryophyta</taxon>
        <taxon>Tracheophyta</taxon>
        <taxon>Spermatophyta</taxon>
        <taxon>Magnoliopsida</taxon>
        <taxon>Liliopsida</taxon>
        <taxon>Poales</taxon>
        <taxon>Poaceae</taxon>
        <taxon>BOP clade</taxon>
        <taxon>Oryzoideae</taxon>
        <taxon>Oryzeae</taxon>
        <taxon>Oryzinae</taxon>
        <taxon>Oryza</taxon>
    </lineage>
</organism>
<protein>
    <submittedName>
        <fullName evidence="1">Uncharacterized protein</fullName>
    </submittedName>
</protein>
<accession>A0A0D3FV56</accession>
<evidence type="ECO:0000313" key="1">
    <source>
        <dbReference type="EnsemblPlants" id="OBART04G10540.1"/>
    </source>
</evidence>
<reference evidence="1" key="2">
    <citation type="submission" date="2015-03" db="UniProtKB">
        <authorList>
            <consortium name="EnsemblPlants"/>
        </authorList>
    </citation>
    <scope>IDENTIFICATION</scope>
</reference>
<dbReference type="EnsemblPlants" id="OBART04G10540.1">
    <property type="protein sequence ID" value="OBART04G10540.1"/>
    <property type="gene ID" value="OBART04G10540"/>
</dbReference>
<dbReference type="AlphaFoldDB" id="A0A0D3FV56"/>
<dbReference type="Gramene" id="OBART04G10540.1">
    <property type="protein sequence ID" value="OBART04G10540.1"/>
    <property type="gene ID" value="OBART04G10540"/>
</dbReference>
<proteinExistence type="predicted"/>
<evidence type="ECO:0000313" key="2">
    <source>
        <dbReference type="Proteomes" id="UP000026960"/>
    </source>
</evidence>
<sequence>MESPPNLQMTPVGRWIWQALPLLCGSCRLSSPAHGFSGPGPPPPRGSCHLFRPLHRAWIRRCASTARRRNNDYGNGGRESLLDFLAAATGGAMGDMETGNGIGGGNDDGRRIGSMTTMNPDRGGSRKLVLPKVVGVG</sequence>
<keyword evidence="2" id="KW-1185">Reference proteome</keyword>
<dbReference type="PaxDb" id="65489-OBART04G10540.1"/>